<accession>A0AAN9ETV6</accession>
<dbReference type="Proteomes" id="UP001372338">
    <property type="component" value="Unassembled WGS sequence"/>
</dbReference>
<proteinExistence type="predicted"/>
<dbReference type="AlphaFoldDB" id="A0AAN9ETV6"/>
<evidence type="ECO:0000313" key="1">
    <source>
        <dbReference type="EMBL" id="KAK7261090.1"/>
    </source>
</evidence>
<keyword evidence="2" id="KW-1185">Reference proteome</keyword>
<evidence type="ECO:0000313" key="2">
    <source>
        <dbReference type="Proteomes" id="UP001372338"/>
    </source>
</evidence>
<protein>
    <submittedName>
        <fullName evidence="1">Uncharacterized protein</fullName>
    </submittedName>
</protein>
<reference evidence="1 2" key="1">
    <citation type="submission" date="2024-01" db="EMBL/GenBank/DDBJ databases">
        <title>The genomes of 5 underutilized Papilionoideae crops provide insights into root nodulation and disease resistanc.</title>
        <authorList>
            <person name="Yuan L."/>
        </authorList>
    </citation>
    <scope>NUCLEOTIDE SEQUENCE [LARGE SCALE GENOMIC DNA]</scope>
    <source>
        <strain evidence="1">ZHUSHIDOU_FW_LH</strain>
        <tissue evidence="1">Leaf</tissue>
    </source>
</reference>
<comment type="caution">
    <text evidence="1">The sequence shown here is derived from an EMBL/GenBank/DDBJ whole genome shotgun (WGS) entry which is preliminary data.</text>
</comment>
<sequence>MGRNLGVFCMNHCEPCLFSLVVKILDLPPLSRLNFHVIVAKITGQWYLTHICKYLFDPHSILIGKLILIGFKET</sequence>
<name>A0AAN9ETV6_CROPI</name>
<gene>
    <name evidence="1" type="ORF">RIF29_27394</name>
</gene>
<organism evidence="1 2">
    <name type="scientific">Crotalaria pallida</name>
    <name type="common">Smooth rattlebox</name>
    <name type="synonym">Crotalaria striata</name>
    <dbReference type="NCBI Taxonomy" id="3830"/>
    <lineage>
        <taxon>Eukaryota</taxon>
        <taxon>Viridiplantae</taxon>
        <taxon>Streptophyta</taxon>
        <taxon>Embryophyta</taxon>
        <taxon>Tracheophyta</taxon>
        <taxon>Spermatophyta</taxon>
        <taxon>Magnoliopsida</taxon>
        <taxon>eudicotyledons</taxon>
        <taxon>Gunneridae</taxon>
        <taxon>Pentapetalae</taxon>
        <taxon>rosids</taxon>
        <taxon>fabids</taxon>
        <taxon>Fabales</taxon>
        <taxon>Fabaceae</taxon>
        <taxon>Papilionoideae</taxon>
        <taxon>50 kb inversion clade</taxon>
        <taxon>genistoids sensu lato</taxon>
        <taxon>core genistoids</taxon>
        <taxon>Crotalarieae</taxon>
        <taxon>Crotalaria</taxon>
    </lineage>
</organism>
<dbReference type="EMBL" id="JAYWIO010000005">
    <property type="protein sequence ID" value="KAK7261090.1"/>
    <property type="molecule type" value="Genomic_DNA"/>
</dbReference>